<keyword evidence="6" id="KW-1185">Reference proteome</keyword>
<dbReference type="GO" id="GO:0005730">
    <property type="term" value="C:nucleolus"/>
    <property type="evidence" value="ECO:0007669"/>
    <property type="project" value="UniProtKB-SubCell"/>
</dbReference>
<proteinExistence type="inferred from homology"/>
<evidence type="ECO:0000256" key="5">
    <source>
        <dbReference type="PIRNR" id="PIRNR027081"/>
    </source>
</evidence>
<reference evidence="7" key="1">
    <citation type="submission" date="2025-08" db="UniProtKB">
        <authorList>
            <consortium name="RefSeq"/>
        </authorList>
    </citation>
    <scope>IDENTIFICATION</scope>
</reference>
<comment type="function">
    <text evidence="1 5">Component of ribonuclease P, a ribonucleoprotein complex that generates mature tRNA molecules by cleaving their 5'-ends.</text>
</comment>
<keyword evidence="5" id="KW-0539">Nucleus</keyword>
<evidence type="ECO:0000313" key="6">
    <source>
        <dbReference type="Proteomes" id="UP000322000"/>
    </source>
</evidence>
<dbReference type="InParanoid" id="A0A7E5WI68"/>
<name>A0A7E5WI68_TRINI</name>
<dbReference type="PIRSF" id="PIRSF027081">
    <property type="entry name" value="RNase_P/MRP_p29_subunit"/>
    <property type="match status" value="1"/>
</dbReference>
<gene>
    <name evidence="7" type="primary">LOC113502912</name>
</gene>
<dbReference type="Pfam" id="PF01868">
    <property type="entry name" value="RNase_P-MRP_p29"/>
    <property type="match status" value="1"/>
</dbReference>
<dbReference type="InterPro" id="IPR016848">
    <property type="entry name" value="RNase_P/MRP_Rpp29-subunit"/>
</dbReference>
<dbReference type="InterPro" id="IPR036980">
    <property type="entry name" value="RNase_P/MRP_Rpp29_sf"/>
</dbReference>
<dbReference type="CTD" id="10775"/>
<evidence type="ECO:0000256" key="3">
    <source>
        <dbReference type="ARBA" id="ARBA00016225"/>
    </source>
</evidence>
<evidence type="ECO:0000256" key="4">
    <source>
        <dbReference type="ARBA" id="ARBA00046486"/>
    </source>
</evidence>
<dbReference type="Gene3D" id="2.30.30.210">
    <property type="entry name" value="Ribonuclease P/MRP, subunit p29"/>
    <property type="match status" value="1"/>
</dbReference>
<organism evidence="6 7">
    <name type="scientific">Trichoplusia ni</name>
    <name type="common">Cabbage looper</name>
    <dbReference type="NCBI Taxonomy" id="7111"/>
    <lineage>
        <taxon>Eukaryota</taxon>
        <taxon>Metazoa</taxon>
        <taxon>Ecdysozoa</taxon>
        <taxon>Arthropoda</taxon>
        <taxon>Hexapoda</taxon>
        <taxon>Insecta</taxon>
        <taxon>Pterygota</taxon>
        <taxon>Neoptera</taxon>
        <taxon>Endopterygota</taxon>
        <taxon>Lepidoptera</taxon>
        <taxon>Glossata</taxon>
        <taxon>Ditrysia</taxon>
        <taxon>Noctuoidea</taxon>
        <taxon>Noctuidae</taxon>
        <taxon>Plusiinae</taxon>
        <taxon>Trichoplusia</taxon>
    </lineage>
</organism>
<dbReference type="GeneID" id="113502912"/>
<protein>
    <recommendedName>
        <fullName evidence="3 5">Ribonuclease P protein subunit p29</fullName>
    </recommendedName>
</protein>
<dbReference type="FunCoup" id="A0A7E5WI68">
    <property type="interactions" value="878"/>
</dbReference>
<dbReference type="KEGG" id="tnl:113502912"/>
<dbReference type="GO" id="GO:0030677">
    <property type="term" value="C:ribonuclease P complex"/>
    <property type="evidence" value="ECO:0007669"/>
    <property type="project" value="UniProtKB-UniRule"/>
</dbReference>
<comment type="subcellular location">
    <subcellularLocation>
        <location evidence="5">Nucleus</location>
        <location evidence="5">Nucleolus</location>
    </subcellularLocation>
</comment>
<comment type="similarity">
    <text evidence="2">Belongs to the eukaryotic/archaeal RNase P protein component 1 family.</text>
</comment>
<accession>A0A7E5WI68</accession>
<dbReference type="RefSeq" id="XP_026740465.1">
    <property type="nucleotide sequence ID" value="XM_026884664.1"/>
</dbReference>
<dbReference type="AlphaFoldDB" id="A0A7E5WI68"/>
<dbReference type="PANTHER" id="PTHR13348:SF0">
    <property type="entry name" value="RIBONUCLEASE P PROTEIN SUBUNIT P29"/>
    <property type="match status" value="1"/>
</dbReference>
<dbReference type="GO" id="GO:0001682">
    <property type="term" value="P:tRNA 5'-leader removal"/>
    <property type="evidence" value="ECO:0007669"/>
    <property type="project" value="InterPro"/>
</dbReference>
<dbReference type="PANTHER" id="PTHR13348">
    <property type="entry name" value="RIBONUCLEASE P SUBUNIT P29"/>
    <property type="match status" value="1"/>
</dbReference>
<keyword evidence="5" id="KW-0819">tRNA processing</keyword>
<dbReference type="GO" id="GO:0033204">
    <property type="term" value="F:ribonuclease P RNA binding"/>
    <property type="evidence" value="ECO:0007669"/>
    <property type="project" value="InterPro"/>
</dbReference>
<evidence type="ECO:0000256" key="2">
    <source>
        <dbReference type="ARBA" id="ARBA00006181"/>
    </source>
</evidence>
<evidence type="ECO:0000313" key="7">
    <source>
        <dbReference type="RefSeq" id="XP_026740465.1"/>
    </source>
</evidence>
<dbReference type="InterPro" id="IPR023534">
    <property type="entry name" value="Rof/RNase_P-like"/>
</dbReference>
<comment type="subunit">
    <text evidence="4">Component of nuclear RNase P and RNase MRP ribonucleoproteins. RNase P consists of a catalytic RNA moiety and 10 different protein chains; POP1, POP4, POP5, POP7, RPP14, RPP21, RPP25, RPP30, RPP38 and RPP40. Within the RNase P complex, POP1, POP7 and RPP25 form the 'finger' subcomplex, POP5, RPP14, RPP40 and homodimeric RPP30 form the 'palm' subcomplex, and RPP21, POP4 and RPP38 form the 'wrist' subcomplex. All subunits of the RNase P complex interact with the catalytic RNA. Several subunits of RNase P are also part of the RNase MRP complex. RNase MRP consists of a catalytic RNA moiety and about 8 protein subunits; POP1, POP7, RPP25, RPP30, RPP38, RPP40 and possibly also POP4 and POP5.</text>
</comment>
<dbReference type="GO" id="GO:0006364">
    <property type="term" value="P:rRNA processing"/>
    <property type="evidence" value="ECO:0007669"/>
    <property type="project" value="TreeGrafter"/>
</dbReference>
<evidence type="ECO:0000256" key="1">
    <source>
        <dbReference type="ARBA" id="ARBA00002435"/>
    </source>
</evidence>
<dbReference type="GO" id="GO:0000172">
    <property type="term" value="C:ribonuclease MRP complex"/>
    <property type="evidence" value="ECO:0007669"/>
    <property type="project" value="InterPro"/>
</dbReference>
<dbReference type="SUPFAM" id="SSF101744">
    <property type="entry name" value="Rof/RNase P subunit-like"/>
    <property type="match status" value="1"/>
</dbReference>
<dbReference type="OrthoDB" id="124041at2759"/>
<dbReference type="InterPro" id="IPR002730">
    <property type="entry name" value="Rpp29/RNP1"/>
</dbReference>
<sequence>MSSEENFKKGAAEAIVGFLNANVAKSGLSNIDKELKKDFVLAKKRSKDQKRRASKKKVRCLTRAEKKELGFYAIPRKGVQYKEVLPLNKIWLQYISEVLELDNSIPDPTSKAWENFTQTLYRADFHGSFLKVTRSKCPSLVDKSGICIMDTRNTFKIVSENNITSTIPKRDCVFQMDLNKCKITLFGKLLCVRPAERSTKKIKGHIHPDL</sequence>
<dbReference type="SMART" id="SM00538">
    <property type="entry name" value="POP4"/>
    <property type="match status" value="1"/>
</dbReference>
<dbReference type="Proteomes" id="UP000322000">
    <property type="component" value="Chromosome 18"/>
</dbReference>